<sequence length="288" mass="33406">MVAELRLKHLFNDVDEFIVVESRVTHSGKQKDTLYVDRDWKSFKPYLSKVSFLVIDDFPAPQEAWVQRNRGTWMTDPTVWHREIYQRDVAASRIQEKYAGRKFVVLCSDADEIPNRDFAKELRTQRAYSQAHNGFYMSMNFSYYNFNWASPQAWIKGFAVSDVGLPKHTLSDYRMGNPYDGSVRQDGGWHFSYYMSAADIARKLSAFGHTEYNTPQYKDSDHLRKCLHEGKDLFDRGPSFDMLPASADRKTGYPDGWEEFAKKLSGLQRLPSALVEPSLKRERPGDIN</sequence>
<dbReference type="InterPro" id="IPR006813">
    <property type="entry name" value="Glyco_trans_17"/>
</dbReference>
<name>A0ABP1FVX5_9CHLO</name>
<proteinExistence type="predicted"/>
<gene>
    <name evidence="1" type="primary">g6675</name>
    <name evidence="1" type="ORF">VP750_LOCUS5709</name>
</gene>
<dbReference type="Pfam" id="PF04724">
    <property type="entry name" value="Glyco_transf_17"/>
    <property type="match status" value="1"/>
</dbReference>
<dbReference type="Proteomes" id="UP001497392">
    <property type="component" value="Unassembled WGS sequence"/>
</dbReference>
<evidence type="ECO:0000313" key="1">
    <source>
        <dbReference type="EMBL" id="CAL5224050.1"/>
    </source>
</evidence>
<keyword evidence="2" id="KW-1185">Reference proteome</keyword>
<dbReference type="PANTHER" id="PTHR12224">
    <property type="entry name" value="BETA-1,4-MANNOSYL-GLYCOPROTEIN BETA-1,4-N-ACETYLGLUCOSAMINYL-TRANSFERASE"/>
    <property type="match status" value="1"/>
</dbReference>
<evidence type="ECO:0000313" key="2">
    <source>
        <dbReference type="Proteomes" id="UP001497392"/>
    </source>
</evidence>
<dbReference type="EMBL" id="CAXHTA020000010">
    <property type="protein sequence ID" value="CAL5224050.1"/>
    <property type="molecule type" value="Genomic_DNA"/>
</dbReference>
<accession>A0ABP1FVX5</accession>
<protein>
    <submittedName>
        <fullName evidence="1">G6675 protein</fullName>
    </submittedName>
</protein>
<dbReference type="PANTHER" id="PTHR12224:SF0">
    <property type="entry name" value="BETA-1,4-MANNOSYL-GLYCOPROTEIN 4-BETA-N-ACETYLGLUCOSAMINYLTRANSFERASE"/>
    <property type="match status" value="1"/>
</dbReference>
<organism evidence="1 2">
    <name type="scientific">Coccomyxa viridis</name>
    <dbReference type="NCBI Taxonomy" id="1274662"/>
    <lineage>
        <taxon>Eukaryota</taxon>
        <taxon>Viridiplantae</taxon>
        <taxon>Chlorophyta</taxon>
        <taxon>core chlorophytes</taxon>
        <taxon>Trebouxiophyceae</taxon>
        <taxon>Trebouxiophyceae incertae sedis</taxon>
        <taxon>Coccomyxaceae</taxon>
        <taxon>Coccomyxa</taxon>
    </lineage>
</organism>
<reference evidence="1 2" key="1">
    <citation type="submission" date="2024-06" db="EMBL/GenBank/DDBJ databases">
        <authorList>
            <person name="Kraege A."/>
            <person name="Thomma B."/>
        </authorList>
    </citation>
    <scope>NUCLEOTIDE SEQUENCE [LARGE SCALE GENOMIC DNA]</scope>
</reference>
<comment type="caution">
    <text evidence="1">The sequence shown here is derived from an EMBL/GenBank/DDBJ whole genome shotgun (WGS) entry which is preliminary data.</text>
</comment>